<dbReference type="EMBL" id="QGDJ01000019">
    <property type="protein sequence ID" value="PWJ11446.1"/>
    <property type="molecule type" value="Genomic_DNA"/>
</dbReference>
<dbReference type="Pfam" id="PF12802">
    <property type="entry name" value="MarR_2"/>
    <property type="match status" value="1"/>
</dbReference>
<dbReference type="OrthoDB" id="9810372at2"/>
<dbReference type="InterPro" id="IPR000600">
    <property type="entry name" value="ROK"/>
</dbReference>
<dbReference type="PANTHER" id="PTHR18964:SF149">
    <property type="entry name" value="BIFUNCTIONAL UDP-N-ACETYLGLUCOSAMINE 2-EPIMERASE_N-ACETYLMANNOSAMINE KINASE"/>
    <property type="match status" value="1"/>
</dbReference>
<feature type="domain" description="HTH marR-type" evidence="2">
    <location>
        <begin position="23"/>
        <end position="72"/>
    </location>
</feature>
<dbReference type="EMBL" id="UETC01000019">
    <property type="protein sequence ID" value="SSA51419.1"/>
    <property type="molecule type" value="Genomic_DNA"/>
</dbReference>
<keyword evidence="5" id="KW-1185">Reference proteome</keyword>
<evidence type="ECO:0000313" key="4">
    <source>
        <dbReference type="EMBL" id="SSA51419.1"/>
    </source>
</evidence>
<keyword evidence="4" id="KW-0418">Kinase</keyword>
<evidence type="ECO:0000313" key="5">
    <source>
        <dbReference type="Proteomes" id="UP000245839"/>
    </source>
</evidence>
<gene>
    <name evidence="3" type="ORF">BCF38_11913</name>
    <name evidence="4" type="ORF">SAMN05421539_11913</name>
</gene>
<dbReference type="SUPFAM" id="SSF53067">
    <property type="entry name" value="Actin-like ATPase domain"/>
    <property type="match status" value="1"/>
</dbReference>
<evidence type="ECO:0000259" key="2">
    <source>
        <dbReference type="Pfam" id="PF12802"/>
    </source>
</evidence>
<proteinExistence type="inferred from homology"/>
<name>A0A2Y9BAZ1_9RHOB</name>
<dbReference type="RefSeq" id="WP_109566327.1">
    <property type="nucleotide sequence ID" value="NZ_QGDJ01000019.1"/>
</dbReference>
<dbReference type="GO" id="GO:0003700">
    <property type="term" value="F:DNA-binding transcription factor activity"/>
    <property type="evidence" value="ECO:0007669"/>
    <property type="project" value="InterPro"/>
</dbReference>
<organism evidence="4 6">
    <name type="scientific">Jannaschia seohaensis</name>
    <dbReference type="NCBI Taxonomy" id="475081"/>
    <lineage>
        <taxon>Bacteria</taxon>
        <taxon>Pseudomonadati</taxon>
        <taxon>Pseudomonadota</taxon>
        <taxon>Alphaproteobacteria</taxon>
        <taxon>Rhodobacterales</taxon>
        <taxon>Roseobacteraceae</taxon>
        <taxon>Jannaschia</taxon>
    </lineage>
</organism>
<protein>
    <submittedName>
        <fullName evidence="3">Putative NBD/HSP70 family sugar kinase</fullName>
    </submittedName>
    <submittedName>
        <fullName evidence="4">Sugar kinase of the NBD/HSP70 family, may contain an N-terminal HTH domain</fullName>
    </submittedName>
</protein>
<reference evidence="4 6" key="1">
    <citation type="submission" date="2016-10" db="EMBL/GenBank/DDBJ databases">
        <authorList>
            <person name="Cai Z."/>
        </authorList>
    </citation>
    <scope>NUCLEOTIDE SEQUENCE [LARGE SCALE GENOMIC DNA]</scope>
    <source>
        <strain evidence="4 6">DSM 25227</strain>
    </source>
</reference>
<dbReference type="AlphaFoldDB" id="A0A2Y9BAZ1"/>
<dbReference type="Gene3D" id="1.10.10.10">
    <property type="entry name" value="Winged helix-like DNA-binding domain superfamily/Winged helix DNA-binding domain"/>
    <property type="match status" value="1"/>
</dbReference>
<dbReference type="Proteomes" id="UP000245839">
    <property type="component" value="Unassembled WGS sequence"/>
</dbReference>
<accession>A0A2Y9BAZ1</accession>
<evidence type="ECO:0000256" key="1">
    <source>
        <dbReference type="ARBA" id="ARBA00006479"/>
    </source>
</evidence>
<dbReference type="Gene3D" id="3.30.420.40">
    <property type="match status" value="2"/>
</dbReference>
<comment type="similarity">
    <text evidence="1">Belongs to the ROK (NagC/XylR) family.</text>
</comment>
<dbReference type="SUPFAM" id="SSF46785">
    <property type="entry name" value="Winged helix' DNA-binding domain"/>
    <property type="match status" value="1"/>
</dbReference>
<sequence>MAQPPTPRGVTPARSRDHNRQLVLGHLQAAGALGRAEIARRAGLSTQAVSNIIAELEGEGLLRTQGLARGRRGLPAPQYVLAAEGGFALGIEVRPGALLAALLDLEGRPVWHDRRPLASAAPEDVGAQLPGLLAAALAAAPQAEGRLLGAGVALPGPFGRTGIASDLPGWDGIAAAEVFAPLGLTVTVENDANAAALGARIALAPEGVTSFACLYFGTGLGLAIVQDGRLVVGAHGNAGEIGHVPIPTPNGPQPLEALLSRLSVERHLRAAGRKAGDMDALAALHAEGDPALADWIAGAAGPLGLATGLIENLLDPQTIVLCGAMPEGIVRDLIAAAPLTERSVARREGRTQPPLRVGRCSRLAAVIGAGALVLNRTFTPALAA</sequence>
<dbReference type="InterPro" id="IPR043129">
    <property type="entry name" value="ATPase_NBD"/>
</dbReference>
<evidence type="ECO:0000313" key="3">
    <source>
        <dbReference type="EMBL" id="PWJ11446.1"/>
    </source>
</evidence>
<dbReference type="InterPro" id="IPR036388">
    <property type="entry name" value="WH-like_DNA-bd_sf"/>
</dbReference>
<dbReference type="InterPro" id="IPR000835">
    <property type="entry name" value="HTH_MarR-typ"/>
</dbReference>
<evidence type="ECO:0000313" key="6">
    <source>
        <dbReference type="Proteomes" id="UP000251571"/>
    </source>
</evidence>
<dbReference type="PANTHER" id="PTHR18964">
    <property type="entry name" value="ROK (REPRESSOR, ORF, KINASE) FAMILY"/>
    <property type="match status" value="1"/>
</dbReference>
<reference evidence="3 5" key="2">
    <citation type="submission" date="2018-03" db="EMBL/GenBank/DDBJ databases">
        <title>Genomic Encyclopedia of Archaeal and Bacterial Type Strains, Phase II (KMG-II): from individual species to whole genera.</title>
        <authorList>
            <person name="Goeker M."/>
        </authorList>
    </citation>
    <scope>NUCLEOTIDE SEQUENCE [LARGE SCALE GENOMIC DNA]</scope>
    <source>
        <strain evidence="3 5">DSM 25227</strain>
    </source>
</reference>
<dbReference type="InterPro" id="IPR036390">
    <property type="entry name" value="WH_DNA-bd_sf"/>
</dbReference>
<dbReference type="Pfam" id="PF00480">
    <property type="entry name" value="ROK"/>
    <property type="match status" value="1"/>
</dbReference>
<dbReference type="GO" id="GO:0016301">
    <property type="term" value="F:kinase activity"/>
    <property type="evidence" value="ECO:0007669"/>
    <property type="project" value="UniProtKB-KW"/>
</dbReference>
<dbReference type="Proteomes" id="UP000251571">
    <property type="component" value="Unassembled WGS sequence"/>
</dbReference>
<keyword evidence="4" id="KW-0808">Transferase</keyword>